<evidence type="ECO:0000313" key="3">
    <source>
        <dbReference type="Proteomes" id="UP000224974"/>
    </source>
</evidence>
<gene>
    <name evidence="1" type="ORF">CRN84_12485</name>
    <name evidence="2" type="ORF">NCTC12282_03562</name>
</gene>
<dbReference type="EMBL" id="CAADJA010000002">
    <property type="protein sequence ID" value="VFS49102.1"/>
    <property type="molecule type" value="Genomic_DNA"/>
</dbReference>
<evidence type="ECO:0000313" key="2">
    <source>
        <dbReference type="EMBL" id="VFS49102.1"/>
    </source>
</evidence>
<dbReference type="Proteomes" id="UP000224974">
    <property type="component" value="Unassembled WGS sequence"/>
</dbReference>
<keyword evidence="3" id="KW-1185">Reference proteome</keyword>
<dbReference type="Pfam" id="PF15561">
    <property type="entry name" value="Imm15"/>
    <property type="match status" value="1"/>
</dbReference>
<reference evidence="3" key="1">
    <citation type="submission" date="2017-09" db="EMBL/GenBank/DDBJ databases">
        <title>FDA dAtabase for Regulatory Grade micrObial Sequences (FDA-ARGOS): Supporting development and validation of Infectious Disease Dx tests.</title>
        <authorList>
            <person name="Minogue T."/>
            <person name="Wolcott M."/>
            <person name="Wasieloski L."/>
            <person name="Aguilar W."/>
            <person name="Moore D."/>
            <person name="Tallon L."/>
            <person name="Sadzewicz L."/>
            <person name="Ott S."/>
            <person name="Zhao X."/>
            <person name="Nagaraj S."/>
            <person name="Vavikolanu K."/>
            <person name="Aluvathingal J."/>
            <person name="Nadendla S."/>
            <person name="Sichtig H."/>
        </authorList>
    </citation>
    <scope>NUCLEOTIDE SEQUENCE [LARGE SCALE GENOMIC DNA]</scope>
    <source>
        <strain evidence="3">FDAARGOS_387</strain>
    </source>
</reference>
<dbReference type="STRING" id="1111728.GCA_000427805_03421"/>
<proteinExistence type="predicted"/>
<reference evidence="2 4" key="3">
    <citation type="submission" date="2019-03" db="EMBL/GenBank/DDBJ databases">
        <authorList>
            <consortium name="Pathogen Informatics"/>
        </authorList>
    </citation>
    <scope>NUCLEOTIDE SEQUENCE [LARGE SCALE GENOMIC DNA]</scope>
    <source>
        <strain evidence="2 4">NCTC12282</strain>
    </source>
</reference>
<dbReference type="AlphaFoldDB" id="A0A2C6DMR7"/>
<dbReference type="OrthoDB" id="6048335at2"/>
<protein>
    <submittedName>
        <fullName evidence="1">Uncharacterized protein</fullName>
    </submittedName>
</protein>
<dbReference type="RefSeq" id="WP_029095521.1">
    <property type="nucleotide sequence ID" value="NZ_BRLG01000008.1"/>
</dbReference>
<dbReference type="EMBL" id="PDDX01000001">
    <property type="protein sequence ID" value="PHI30101.1"/>
    <property type="molecule type" value="Genomic_DNA"/>
</dbReference>
<organism evidence="1 3">
    <name type="scientific">Budvicia aquatica</name>
    <dbReference type="NCBI Taxonomy" id="82979"/>
    <lineage>
        <taxon>Bacteria</taxon>
        <taxon>Pseudomonadati</taxon>
        <taxon>Pseudomonadota</taxon>
        <taxon>Gammaproteobacteria</taxon>
        <taxon>Enterobacterales</taxon>
        <taxon>Budviciaceae</taxon>
        <taxon>Budvicia</taxon>
    </lineage>
</organism>
<evidence type="ECO:0000313" key="1">
    <source>
        <dbReference type="EMBL" id="PHI30101.1"/>
    </source>
</evidence>
<name>A0A2C6DMR7_9GAMM</name>
<sequence length="169" mass="19640">MSGLLDEMKMLLKKEGLLQKDLYFADYETFEEVPLFSLWHHIDFLKDFTFDEKNTILINQAIGLADNAHKNSVDSLAQDADEYFICVSVTGWDEAEEINCITPNLFISRRKTWLLSCLALEQHHTPQEVLINRYLAASGLEGYQAYSSKSAKDDEVRIYIVHQRYFQIH</sequence>
<dbReference type="Proteomes" id="UP000373449">
    <property type="component" value="Unassembled WGS sequence"/>
</dbReference>
<reference evidence="1" key="2">
    <citation type="submission" date="2017-09" db="EMBL/GenBank/DDBJ databases">
        <title>FDA dAtabase for Regulatory Grade micrObial Sequences (FDA-ARGOS): Supporting development and validation of Infectious Disease Dx tests.</title>
        <authorList>
            <person name="Minogue T."/>
            <person name="Wolcott M."/>
            <person name="Wasieloski L."/>
            <person name="Aguilar W."/>
            <person name="Moore D."/>
            <person name="Tallon L.J."/>
            <person name="Sadzewicz L."/>
            <person name="Ott S."/>
            <person name="Zhao X."/>
            <person name="Nagaraj S."/>
            <person name="Vavikolanu K."/>
            <person name="Aluvathingal J."/>
            <person name="Nadendla S."/>
            <person name="Sichtig H."/>
        </authorList>
    </citation>
    <scope>NUCLEOTIDE SEQUENCE</scope>
    <source>
        <strain evidence="1">FDAARGOS_387</strain>
    </source>
</reference>
<evidence type="ECO:0000313" key="4">
    <source>
        <dbReference type="Proteomes" id="UP000373449"/>
    </source>
</evidence>
<accession>A0A2C6DMR7</accession>
<dbReference type="InterPro" id="IPR028264">
    <property type="entry name" value="Imm15"/>
</dbReference>